<evidence type="ECO:0000313" key="9">
    <source>
        <dbReference type="Proteomes" id="UP000009045"/>
    </source>
</evidence>
<dbReference type="GO" id="GO:0015341">
    <property type="term" value="F:zinc efflux antiporter activity"/>
    <property type="evidence" value="ECO:0007669"/>
    <property type="project" value="TreeGrafter"/>
</dbReference>
<accession>F7XAY1</accession>
<feature type="transmembrane region" description="Helical" evidence="6">
    <location>
        <begin position="201"/>
        <end position="225"/>
    </location>
</feature>
<comment type="subcellular location">
    <subcellularLocation>
        <location evidence="1">Membrane</location>
        <topology evidence="1">Multi-pass membrane protein</topology>
    </subcellularLocation>
</comment>
<feature type="transmembrane region" description="Helical" evidence="6">
    <location>
        <begin position="245"/>
        <end position="272"/>
    </location>
</feature>
<dbReference type="PANTHER" id="PTHR43840:SF15">
    <property type="entry name" value="MITOCHONDRIAL METAL TRANSPORTER 1-RELATED"/>
    <property type="match status" value="1"/>
</dbReference>
<evidence type="ECO:0000256" key="1">
    <source>
        <dbReference type="ARBA" id="ARBA00004141"/>
    </source>
</evidence>
<evidence type="ECO:0000256" key="3">
    <source>
        <dbReference type="ARBA" id="ARBA00022692"/>
    </source>
</evidence>
<dbReference type="KEGG" id="smx:SM11_pC1307"/>
<keyword evidence="5 6" id="KW-0472">Membrane</keyword>
<dbReference type="InterPro" id="IPR058533">
    <property type="entry name" value="Cation_efflux_TM"/>
</dbReference>
<geneLocation type="plasmid" evidence="8 9">
    <name>pSmeSM11c</name>
</geneLocation>
<proteinExistence type="predicted"/>
<dbReference type="Pfam" id="PF01545">
    <property type="entry name" value="Cation_efflux"/>
    <property type="match status" value="1"/>
</dbReference>
<keyword evidence="2" id="KW-0813">Transport</keyword>
<organism evidence="8 9">
    <name type="scientific">Sinorhizobium meliloti (strain SM11)</name>
    <dbReference type="NCBI Taxonomy" id="707241"/>
    <lineage>
        <taxon>Bacteria</taxon>
        <taxon>Pseudomonadati</taxon>
        <taxon>Pseudomonadota</taxon>
        <taxon>Alphaproteobacteria</taxon>
        <taxon>Hyphomicrobiales</taxon>
        <taxon>Rhizobiaceae</taxon>
        <taxon>Sinorhizobium/Ensifer group</taxon>
        <taxon>Sinorhizobium</taxon>
    </lineage>
</organism>
<dbReference type="SUPFAM" id="SSF161111">
    <property type="entry name" value="Cation efflux protein transmembrane domain-like"/>
    <property type="match status" value="1"/>
</dbReference>
<dbReference type="GO" id="GO:0015086">
    <property type="term" value="F:cadmium ion transmembrane transporter activity"/>
    <property type="evidence" value="ECO:0007669"/>
    <property type="project" value="TreeGrafter"/>
</dbReference>
<evidence type="ECO:0000256" key="5">
    <source>
        <dbReference type="ARBA" id="ARBA00023136"/>
    </source>
</evidence>
<dbReference type="InterPro" id="IPR050291">
    <property type="entry name" value="CDF_Transporter"/>
</dbReference>
<dbReference type="Gene3D" id="1.20.1510.10">
    <property type="entry name" value="Cation efflux protein transmembrane domain"/>
    <property type="match status" value="1"/>
</dbReference>
<dbReference type="GO" id="GO:0006882">
    <property type="term" value="P:intracellular zinc ion homeostasis"/>
    <property type="evidence" value="ECO:0007669"/>
    <property type="project" value="TreeGrafter"/>
</dbReference>
<keyword evidence="4 6" id="KW-1133">Transmembrane helix</keyword>
<feature type="domain" description="Cation efflux protein transmembrane" evidence="7">
    <location>
        <begin position="60"/>
        <end position="269"/>
    </location>
</feature>
<dbReference type="EMBL" id="CP001831">
    <property type="protein sequence ID" value="AEH82380.1"/>
    <property type="molecule type" value="Genomic_DNA"/>
</dbReference>
<reference evidence="8 9" key="1">
    <citation type="journal article" date="2011" name="J. Biotechnol.">
        <title>The complete genome sequence of the dominant Sinorhizobium meliloti field isolate SM11 extends the S. meliloti pan-genome.</title>
        <authorList>
            <person name="Schneiker-Bekel S."/>
            <person name="Wibberg D."/>
            <person name="Bekel T."/>
            <person name="Blom J."/>
            <person name="Linke B."/>
            <person name="Neuweger H."/>
            <person name="Stiens M."/>
            <person name="Vorholter F.J."/>
            <person name="Weidner S."/>
            <person name="Goesmann A."/>
            <person name="Puhler A."/>
            <person name="Schluter A."/>
        </authorList>
    </citation>
    <scope>NUCLEOTIDE SEQUENCE [LARGE SCALE GENOMIC DNA]</scope>
    <source>
        <strain evidence="8 9">SM11</strain>
        <plasmid evidence="9">pSmeSM11c</plasmid>
    </source>
</reference>
<dbReference type="PANTHER" id="PTHR43840">
    <property type="entry name" value="MITOCHONDRIAL METAL TRANSPORTER 1-RELATED"/>
    <property type="match status" value="1"/>
</dbReference>
<feature type="transmembrane region" description="Helical" evidence="6">
    <location>
        <begin position="130"/>
        <end position="154"/>
    </location>
</feature>
<dbReference type="GO" id="GO:0005886">
    <property type="term" value="C:plasma membrane"/>
    <property type="evidence" value="ECO:0007669"/>
    <property type="project" value="TreeGrafter"/>
</dbReference>
<dbReference type="InterPro" id="IPR027469">
    <property type="entry name" value="Cation_efflux_TMD_sf"/>
</dbReference>
<dbReference type="GO" id="GO:0015093">
    <property type="term" value="F:ferrous iron transmembrane transporter activity"/>
    <property type="evidence" value="ECO:0007669"/>
    <property type="project" value="TreeGrafter"/>
</dbReference>
<feature type="transmembrane region" description="Helical" evidence="6">
    <location>
        <begin position="166"/>
        <end position="189"/>
    </location>
</feature>
<dbReference type="HOGENOM" id="CLU_056154_0_0_5"/>
<keyword evidence="8" id="KW-0614">Plasmid</keyword>
<dbReference type="Proteomes" id="UP000009045">
    <property type="component" value="Plasmid pSmeSM11c"/>
</dbReference>
<name>F7XAY1_SINMM</name>
<feature type="transmembrane region" description="Helical" evidence="6">
    <location>
        <begin position="99"/>
        <end position="118"/>
    </location>
</feature>
<evidence type="ECO:0000256" key="4">
    <source>
        <dbReference type="ARBA" id="ARBA00022989"/>
    </source>
</evidence>
<evidence type="ECO:0000256" key="6">
    <source>
        <dbReference type="SAM" id="Phobius"/>
    </source>
</evidence>
<gene>
    <name evidence="8" type="ordered locus">SM11_pC1307</name>
</gene>
<evidence type="ECO:0000259" key="7">
    <source>
        <dbReference type="Pfam" id="PF01545"/>
    </source>
</evidence>
<sequence>MMILAGARRLIDCDNLERMGVENRVHLSSSRSGQAAAPGTGVWFVPYLEGDMFNEQTFLRASIAATVVVAAFGIILGLLSGSFSITFDGVYSLADAGMTVLALWVSRLIAVAATGNALSGRMRERFTMGFWHLEPIVLLLNGTLLMAIAVYALINALTSVLKGGHQLQFGFAIAYAAVTVFICTMMAVIGARANRGLRSNFIALDVKAWIMSGGIASALLVAFIIGHAVQKTALHWMTSYVDPVVLAFVCIVIIPLPIGTVKSALADILLITPSELRARVERIADETVRKQGFLSYRAYVARVGRAKQIELHFIVPSNLPPQPVESWDRIRDEIGIAIGDEGHNRWLTIAFTADERWAE</sequence>
<keyword evidence="3 6" id="KW-0812">Transmembrane</keyword>
<evidence type="ECO:0000313" key="8">
    <source>
        <dbReference type="EMBL" id="AEH82380.1"/>
    </source>
</evidence>
<dbReference type="AlphaFoldDB" id="F7XAY1"/>
<evidence type="ECO:0000256" key="2">
    <source>
        <dbReference type="ARBA" id="ARBA00022448"/>
    </source>
</evidence>
<dbReference type="PATRIC" id="fig|707241.3.peg.5236"/>
<protein>
    <submittedName>
        <fullName evidence="8">Cation efflux protein</fullName>
    </submittedName>
</protein>
<feature type="transmembrane region" description="Helical" evidence="6">
    <location>
        <begin position="58"/>
        <end position="79"/>
    </location>
</feature>